<dbReference type="Proteomes" id="UP001141166">
    <property type="component" value="Unassembled WGS sequence"/>
</dbReference>
<comment type="caution">
    <text evidence="1">The sequence shown here is derived from an EMBL/GenBank/DDBJ whole genome shotgun (WGS) entry which is preliminary data.</text>
</comment>
<name>A0A9X4B4Q2_ENTFC</name>
<dbReference type="Pfam" id="PF14284">
    <property type="entry name" value="PcfJ"/>
    <property type="match status" value="1"/>
</dbReference>
<proteinExistence type="predicted"/>
<accession>A0A9X4B4Q2</accession>
<dbReference type="AlphaFoldDB" id="A0A9X4B4Q2"/>
<organism evidence="1 2">
    <name type="scientific">Enterococcus faecium</name>
    <name type="common">Streptococcus faecium</name>
    <dbReference type="NCBI Taxonomy" id="1352"/>
    <lineage>
        <taxon>Bacteria</taxon>
        <taxon>Bacillati</taxon>
        <taxon>Bacillota</taxon>
        <taxon>Bacilli</taxon>
        <taxon>Lactobacillales</taxon>
        <taxon>Enterococcaceae</taxon>
        <taxon>Enterococcus</taxon>
    </lineage>
</organism>
<gene>
    <name evidence="1" type="ORF">M3X98_06240</name>
</gene>
<evidence type="ECO:0000313" key="2">
    <source>
        <dbReference type="Proteomes" id="UP001141166"/>
    </source>
</evidence>
<dbReference type="InterPro" id="IPR025586">
    <property type="entry name" value="PcfJ"/>
</dbReference>
<sequence length="442" mass="52836">MKDHLTKKIGKPLTPPKAFIDWCYAQLPIYEWKNKQETLRSSNRTNGFLIKKRLTKASKLTFSTKFYSFAIILVSSTRIEIQSHDFWLEIVDGKEELHYEMTNFERFSKGEHLKAHCLKGKWYEGLLSNYGIMSGAYTNTIFYPNKWNEQLRKRSELRYLDLPLLDFREIANIYKYRLEIEFCQKINAPVLADEIMFPSYRFIGGEYRKRVDMRILTMKWLKQTKGRIKNTKKTFSQLKMEEVAQKRKSEIVPGIEEYLDYRDFVKIPLHVGFKKFQRWVVENKINFKDYLDYLSLLEKLNIPLTNSLVVMPRNLAEKHDEAVNLFNQLKIELEEKAYRERLEKIKKLEQEIDDYMFLVPKKLEEIVEEGKNLNHCVGSYVEKHKTGETTIIFMRKKEAQNQSLYTIEYKNKHIVQIQGYKNKEVIPEKVREIANKWVKKIS</sequence>
<evidence type="ECO:0000313" key="1">
    <source>
        <dbReference type="EMBL" id="MDC4247653.1"/>
    </source>
</evidence>
<reference evidence="1" key="1">
    <citation type="submission" date="2022-05" db="EMBL/GenBank/DDBJ databases">
        <title>Draft genome sequences of Clostridium perfringens strains isolated from Peru.</title>
        <authorList>
            <person name="Hurtado R."/>
            <person name="Lima L."/>
            <person name="Sousa T."/>
            <person name="Jaiswal A.K."/>
            <person name="Tiwari S."/>
            <person name="Maturrano L."/>
            <person name="Brenig B."/>
            <person name="Azevedo V."/>
        </authorList>
    </citation>
    <scope>NUCLEOTIDE SEQUENCE</scope>
    <source>
        <strain evidence="1">CP4</strain>
    </source>
</reference>
<dbReference type="EMBL" id="JAMWMK010000007">
    <property type="protein sequence ID" value="MDC4247653.1"/>
    <property type="molecule type" value="Genomic_DNA"/>
</dbReference>
<protein>
    <submittedName>
        <fullName evidence="1">PcfJ domain-containing protein</fullName>
    </submittedName>
</protein>
<dbReference type="RefSeq" id="WP_272471369.1">
    <property type="nucleotide sequence ID" value="NZ_JAMWMK010000007.1"/>
</dbReference>